<dbReference type="Pfam" id="PF00590">
    <property type="entry name" value="TP_methylase"/>
    <property type="match status" value="1"/>
</dbReference>
<evidence type="ECO:0000256" key="1">
    <source>
        <dbReference type="ARBA" id="ARBA00012162"/>
    </source>
</evidence>
<organism evidence="9 10">
    <name type="scientific">Clostridium aromativorans</name>
    <dbReference type="NCBI Taxonomy" id="2836848"/>
    <lineage>
        <taxon>Bacteria</taxon>
        <taxon>Bacillati</taxon>
        <taxon>Bacillota</taxon>
        <taxon>Clostridia</taxon>
        <taxon>Eubacteriales</taxon>
        <taxon>Clostridiaceae</taxon>
        <taxon>Clostridium</taxon>
    </lineage>
</organism>
<dbReference type="NCBIfam" id="NF004790">
    <property type="entry name" value="PRK06136.1"/>
    <property type="match status" value="1"/>
</dbReference>
<dbReference type="InterPro" id="IPR035996">
    <property type="entry name" value="4pyrrol_Methylase_sf"/>
</dbReference>
<dbReference type="PROSITE" id="PS00839">
    <property type="entry name" value="SUMT_1"/>
    <property type="match status" value="1"/>
</dbReference>
<feature type="domain" description="Tetrapyrrole methylase" evidence="7">
    <location>
        <begin position="3"/>
        <end position="212"/>
    </location>
</feature>
<evidence type="ECO:0000256" key="3">
    <source>
        <dbReference type="ARBA" id="ARBA00022679"/>
    </source>
</evidence>
<evidence type="ECO:0000256" key="6">
    <source>
        <dbReference type="RuleBase" id="RU003960"/>
    </source>
</evidence>
<comment type="similarity">
    <text evidence="6">Belongs to the precorrin methyltransferase family.</text>
</comment>
<dbReference type="InterPro" id="IPR014776">
    <property type="entry name" value="4pyrrole_Mease_sub2"/>
</dbReference>
<name>A0ABS8N7K9_9CLOT</name>
<keyword evidence="4" id="KW-0949">S-adenosyl-L-methionine</keyword>
<dbReference type="InterPro" id="IPR003043">
    <property type="entry name" value="Uropor_MeTrfase_CS"/>
</dbReference>
<dbReference type="RefSeq" id="WP_150357690.1">
    <property type="nucleotide sequence ID" value="NZ_JAJJPB010000010.1"/>
</dbReference>
<feature type="domain" description="Tetrapyrrole biosynthesis uroporphyrinogen III synthase" evidence="8">
    <location>
        <begin position="264"/>
        <end position="479"/>
    </location>
</feature>
<dbReference type="Gene3D" id="3.40.50.10090">
    <property type="match status" value="2"/>
</dbReference>
<proteinExistence type="inferred from homology"/>
<dbReference type="CDD" id="cd11642">
    <property type="entry name" value="SUMT"/>
    <property type="match status" value="1"/>
</dbReference>
<keyword evidence="10" id="KW-1185">Reference proteome</keyword>
<dbReference type="InterPro" id="IPR014777">
    <property type="entry name" value="4pyrrole_Mease_sub1"/>
</dbReference>
<dbReference type="SUPFAM" id="SSF53790">
    <property type="entry name" value="Tetrapyrrole methylase"/>
    <property type="match status" value="1"/>
</dbReference>
<sequence>MGKVYLIGAGPGDEELITLKAVRKLRECTVVMYDRLAGTGVLKYLNDHCKIYYCGKEPGCHYKSQDEINAMLIKLAKEGHIVGRIKGGDPYIFGRGGEEALALLKEGIEFEVIPGITSPISVLNYAGIPVTHRKIAQSFHVFTGKTADKLKIDWNAAARIGGTLIFLMGFKNLSIICGNLMRNGMRENTPCAVVMNGTTAKQKKIVGQLNDICEKASKASLSSPCIIVIGEVVGFSEQLNWYEKKPLFGRNVCIARSKTQSRVMRQKLLDLGAEVTEIHSIEIKYTSENIKKYINRLSDYDYIVFTSVNGVNSFFDRLLSENYDIRKIKGKFTAIGPATEKAIKQRGIIPEMVAEKFVAESLHDKMKSFIKKGDKIFIPRSKNSRPYLAETLRKEGCIVDECYTYETVLGKLPHGECFDNVDIVVFTSPTTVKNMICLVGIEAIRQKKVVAIGPITGKELEKHDIYYHMSQEYTTKGVIDTIVYTMHNSQCTIHSDI</sequence>
<dbReference type="GO" id="GO:0004851">
    <property type="term" value="F:uroporphyrin-III C-methyltransferase activity"/>
    <property type="evidence" value="ECO:0007669"/>
    <property type="project" value="UniProtKB-EC"/>
</dbReference>
<keyword evidence="3 6" id="KW-0808">Transferase</keyword>
<gene>
    <name evidence="9" type="primary">cobA</name>
    <name evidence="9" type="ORF">LN736_09405</name>
</gene>
<evidence type="ECO:0000259" key="8">
    <source>
        <dbReference type="Pfam" id="PF02602"/>
    </source>
</evidence>
<evidence type="ECO:0000256" key="2">
    <source>
        <dbReference type="ARBA" id="ARBA00022603"/>
    </source>
</evidence>
<dbReference type="NCBIfam" id="TIGR01469">
    <property type="entry name" value="cobA_cysG_Cterm"/>
    <property type="match status" value="1"/>
</dbReference>
<dbReference type="Proteomes" id="UP001165422">
    <property type="component" value="Unassembled WGS sequence"/>
</dbReference>
<dbReference type="CDD" id="cd06578">
    <property type="entry name" value="HemD"/>
    <property type="match status" value="1"/>
</dbReference>
<reference evidence="9" key="1">
    <citation type="submission" date="2021-11" db="EMBL/GenBank/DDBJ databases">
        <authorList>
            <person name="Qingchun L."/>
            <person name="Dong Z."/>
            <person name="Zongwei Q."/>
            <person name="Jia Z."/>
            <person name="Duotao L."/>
        </authorList>
    </citation>
    <scope>NUCLEOTIDE SEQUENCE</scope>
    <source>
        <strain evidence="9">WLY-B-L2</strain>
    </source>
</reference>
<dbReference type="GO" id="GO:0032259">
    <property type="term" value="P:methylation"/>
    <property type="evidence" value="ECO:0007669"/>
    <property type="project" value="UniProtKB-KW"/>
</dbReference>
<dbReference type="SUPFAM" id="SSF69618">
    <property type="entry name" value="HemD-like"/>
    <property type="match status" value="1"/>
</dbReference>
<accession>A0ABS8N7K9</accession>
<keyword evidence="2 6" id="KW-0489">Methyltransferase</keyword>
<evidence type="ECO:0000259" key="7">
    <source>
        <dbReference type="Pfam" id="PF00590"/>
    </source>
</evidence>
<dbReference type="InterPro" id="IPR036108">
    <property type="entry name" value="4pyrrol_syn_uPrphyn_synt_sf"/>
</dbReference>
<dbReference type="Gene3D" id="3.30.950.10">
    <property type="entry name" value="Methyltransferase, Cobalt-precorrin-4 Transmethylase, Domain 2"/>
    <property type="match status" value="1"/>
</dbReference>
<evidence type="ECO:0000256" key="5">
    <source>
        <dbReference type="ARBA" id="ARBA00023244"/>
    </source>
</evidence>
<dbReference type="PANTHER" id="PTHR45790">
    <property type="entry name" value="SIROHEME SYNTHASE-RELATED"/>
    <property type="match status" value="1"/>
</dbReference>
<comment type="caution">
    <text evidence="9">The sequence shown here is derived from an EMBL/GenBank/DDBJ whole genome shotgun (WGS) entry which is preliminary data.</text>
</comment>
<dbReference type="EC" id="2.1.1.107" evidence="1"/>
<dbReference type="PROSITE" id="PS00840">
    <property type="entry name" value="SUMT_2"/>
    <property type="match status" value="1"/>
</dbReference>
<dbReference type="InterPro" id="IPR003754">
    <property type="entry name" value="4pyrrol_synth_uPrphyn_synth"/>
</dbReference>
<dbReference type="EMBL" id="JAJJPB010000010">
    <property type="protein sequence ID" value="MCC9295070.1"/>
    <property type="molecule type" value="Genomic_DNA"/>
</dbReference>
<dbReference type="InterPro" id="IPR006366">
    <property type="entry name" value="CobA/CysG_C"/>
</dbReference>
<dbReference type="Gene3D" id="3.40.1010.10">
    <property type="entry name" value="Cobalt-precorrin-4 Transmethylase, Domain 1"/>
    <property type="match status" value="1"/>
</dbReference>
<evidence type="ECO:0000313" key="9">
    <source>
        <dbReference type="EMBL" id="MCC9295070.1"/>
    </source>
</evidence>
<dbReference type="InterPro" id="IPR050161">
    <property type="entry name" value="Siro_Cobalamin_biosynth"/>
</dbReference>
<dbReference type="PANTHER" id="PTHR45790:SF3">
    <property type="entry name" value="S-ADENOSYL-L-METHIONINE-DEPENDENT UROPORPHYRINOGEN III METHYLTRANSFERASE, CHLOROPLASTIC"/>
    <property type="match status" value="1"/>
</dbReference>
<dbReference type="Pfam" id="PF02602">
    <property type="entry name" value="HEM4"/>
    <property type="match status" value="1"/>
</dbReference>
<keyword evidence="5" id="KW-0627">Porphyrin biosynthesis</keyword>
<protein>
    <recommendedName>
        <fullName evidence="1">uroporphyrinogen-III C-methyltransferase</fullName>
        <ecNumber evidence="1">2.1.1.107</ecNumber>
    </recommendedName>
</protein>
<evidence type="ECO:0000256" key="4">
    <source>
        <dbReference type="ARBA" id="ARBA00022691"/>
    </source>
</evidence>
<dbReference type="InterPro" id="IPR000878">
    <property type="entry name" value="4pyrrol_Mease"/>
</dbReference>
<evidence type="ECO:0000313" key="10">
    <source>
        <dbReference type="Proteomes" id="UP001165422"/>
    </source>
</evidence>